<evidence type="ECO:0000313" key="1">
    <source>
        <dbReference type="EMBL" id="PMS17780.1"/>
    </source>
</evidence>
<evidence type="ECO:0000313" key="2">
    <source>
        <dbReference type="Proteomes" id="UP000235347"/>
    </source>
</evidence>
<reference evidence="1 2" key="1">
    <citation type="submission" date="2018-01" db="EMBL/GenBank/DDBJ databases">
        <title>Whole genome analyses suggest that Burkholderia sensu lato contains two further novel genera in the rhizoxinica-symbiotica group Mycetohabitans gen. nov., and Trinickia gen. nov.: implications for the evolution of diazotrophy and nodulation in the Burkholderiaceae.</title>
        <authorList>
            <person name="Estrada-de los Santos P."/>
            <person name="Palmer M."/>
            <person name="Chavez-Ramirez B."/>
            <person name="Beukes C."/>
            <person name="Steenkamp E.T."/>
            <person name="Hirsch A.M."/>
            <person name="Manyaka P."/>
            <person name="Maluk M."/>
            <person name="Lafos M."/>
            <person name="Crook M."/>
            <person name="Gross E."/>
            <person name="Simon M.F."/>
            <person name="Bueno dos Reis Junior F."/>
            <person name="Poole P.S."/>
            <person name="Venter S.N."/>
            <person name="James E.K."/>
        </authorList>
    </citation>
    <scope>NUCLEOTIDE SEQUENCE [LARGE SCALE GENOMIC DNA]</scope>
    <source>
        <strain evidence="1 2">GP25-8</strain>
    </source>
</reference>
<comment type="caution">
    <text evidence="1">The sequence shown here is derived from an EMBL/GenBank/DDBJ whole genome shotgun (WGS) entry which is preliminary data.</text>
</comment>
<dbReference type="Proteomes" id="UP000235347">
    <property type="component" value="Unassembled WGS sequence"/>
</dbReference>
<keyword evidence="2" id="KW-1185">Reference proteome</keyword>
<accession>A0A2N7VKT9</accession>
<dbReference type="EMBL" id="PNYB01000028">
    <property type="protein sequence ID" value="PMS17780.1"/>
    <property type="molecule type" value="Genomic_DNA"/>
</dbReference>
<proteinExistence type="predicted"/>
<name>A0A2N7VKT9_9BURK</name>
<protein>
    <submittedName>
        <fullName evidence="1">Uncharacterized protein</fullName>
    </submittedName>
</protein>
<sequence>MKANHKTRPAADEEPIAFELQLQSSVELPGGSNKLFIPWMQVTDALLGHLGFMPSERFHFSVDYIKRNIVIRQAFD</sequence>
<dbReference type="AlphaFoldDB" id="A0A2N7VKT9"/>
<organism evidence="1 2">
    <name type="scientific">Trinickia soli</name>
    <dbReference type="NCBI Taxonomy" id="380675"/>
    <lineage>
        <taxon>Bacteria</taxon>
        <taxon>Pseudomonadati</taxon>
        <taxon>Pseudomonadota</taxon>
        <taxon>Betaproteobacteria</taxon>
        <taxon>Burkholderiales</taxon>
        <taxon>Burkholderiaceae</taxon>
        <taxon>Trinickia</taxon>
    </lineage>
</organism>
<gene>
    <name evidence="1" type="ORF">C0Z19_24090</name>
</gene>